<reference evidence="1 2" key="1">
    <citation type="submission" date="2018-09" db="EMBL/GenBank/DDBJ databases">
        <authorList>
            <person name="Postec A."/>
        </authorList>
    </citation>
    <scope>NUCLEOTIDE SEQUENCE [LARGE SCALE GENOMIC DNA]</scope>
    <source>
        <strain evidence="1">70B-A</strain>
    </source>
</reference>
<accession>A0A3P7RZ90</accession>
<organism evidence="1 2">
    <name type="scientific">Petrocella atlantisensis</name>
    <dbReference type="NCBI Taxonomy" id="2173034"/>
    <lineage>
        <taxon>Bacteria</taxon>
        <taxon>Bacillati</taxon>
        <taxon>Bacillota</taxon>
        <taxon>Clostridia</taxon>
        <taxon>Lachnospirales</taxon>
        <taxon>Vallitaleaceae</taxon>
        <taxon>Petrocella</taxon>
    </lineage>
</organism>
<keyword evidence="2" id="KW-1185">Reference proteome</keyword>
<protein>
    <submittedName>
        <fullName evidence="1">Uncharacterized protein</fullName>
    </submittedName>
</protein>
<dbReference type="AlphaFoldDB" id="A0A3P7RZ90"/>
<dbReference type="EMBL" id="LR130778">
    <property type="protein sequence ID" value="VDN47996.1"/>
    <property type="molecule type" value="Genomic_DNA"/>
</dbReference>
<dbReference type="KEGG" id="cbar:PATL70BA_2111"/>
<sequence>MYNIMCKFKANYYFCQESTVSLSMDKDSDIIRLGHINAKIPGLGDGNI</sequence>
<name>A0A3P7RZ90_9FIRM</name>
<proteinExistence type="predicted"/>
<evidence type="ECO:0000313" key="2">
    <source>
        <dbReference type="Proteomes" id="UP000279029"/>
    </source>
</evidence>
<gene>
    <name evidence="1" type="ORF">PATL70BA_2111</name>
</gene>
<dbReference type="Proteomes" id="UP000279029">
    <property type="component" value="Chromosome"/>
</dbReference>
<evidence type="ECO:0000313" key="1">
    <source>
        <dbReference type="EMBL" id="VDN47996.1"/>
    </source>
</evidence>